<dbReference type="PANTHER" id="PTHR43711">
    <property type="entry name" value="TWO-COMPONENT HISTIDINE KINASE"/>
    <property type="match status" value="1"/>
</dbReference>
<dbReference type="RefSeq" id="WP_342848672.1">
    <property type="nucleotide sequence ID" value="NZ_JBBMQO010000006.1"/>
</dbReference>
<dbReference type="EC" id="2.7.13.3" evidence="2"/>
<dbReference type="InterPro" id="IPR003594">
    <property type="entry name" value="HATPase_dom"/>
</dbReference>
<dbReference type="SUPFAM" id="SSF55874">
    <property type="entry name" value="ATPase domain of HSP90 chaperone/DNA topoisomerase II/histidine kinase"/>
    <property type="match status" value="1"/>
</dbReference>
<dbReference type="InterPro" id="IPR005467">
    <property type="entry name" value="His_kinase_dom"/>
</dbReference>
<dbReference type="Gene3D" id="1.10.287.130">
    <property type="match status" value="1"/>
</dbReference>
<dbReference type="PRINTS" id="PR00344">
    <property type="entry name" value="BCTRLSENSOR"/>
</dbReference>
<evidence type="ECO:0000256" key="7">
    <source>
        <dbReference type="SAM" id="Phobius"/>
    </source>
</evidence>
<dbReference type="EMBL" id="JBBMQO010000006">
    <property type="protein sequence ID" value="MEM5502346.1"/>
    <property type="molecule type" value="Genomic_DNA"/>
</dbReference>
<keyword evidence="9" id="KW-0067">ATP-binding</keyword>
<dbReference type="CDD" id="cd16922">
    <property type="entry name" value="HATPase_EvgS-ArcB-TorS-like"/>
    <property type="match status" value="1"/>
</dbReference>
<dbReference type="SUPFAM" id="SSF47384">
    <property type="entry name" value="Homodimeric domain of signal transducing histidine kinase"/>
    <property type="match status" value="1"/>
</dbReference>
<dbReference type="InterPro" id="IPR036890">
    <property type="entry name" value="HATPase_C_sf"/>
</dbReference>
<comment type="catalytic activity">
    <reaction evidence="1">
        <text>ATP + protein L-histidine = ADP + protein N-phospho-L-histidine.</text>
        <dbReference type="EC" id="2.7.13.3"/>
    </reaction>
</comment>
<protein>
    <recommendedName>
        <fullName evidence="2">histidine kinase</fullName>
        <ecNumber evidence="2">2.7.13.3</ecNumber>
    </recommendedName>
</protein>
<feature type="transmembrane region" description="Helical" evidence="7">
    <location>
        <begin position="97"/>
        <end position="129"/>
    </location>
</feature>
<feature type="transmembrane region" description="Helical" evidence="7">
    <location>
        <begin position="39"/>
        <end position="60"/>
    </location>
</feature>
<dbReference type="PANTHER" id="PTHR43711:SF26">
    <property type="entry name" value="SENSOR HISTIDINE KINASE RCSC"/>
    <property type="match status" value="1"/>
</dbReference>
<keyword evidence="7" id="KW-1133">Transmembrane helix</keyword>
<dbReference type="Proteomes" id="UP001477870">
    <property type="component" value="Unassembled WGS sequence"/>
</dbReference>
<evidence type="ECO:0000313" key="9">
    <source>
        <dbReference type="EMBL" id="MEM5502346.1"/>
    </source>
</evidence>
<gene>
    <name evidence="9" type="ORF">WNY59_12195</name>
</gene>
<keyword evidence="4" id="KW-0808">Transferase</keyword>
<dbReference type="GO" id="GO:0005524">
    <property type="term" value="F:ATP binding"/>
    <property type="evidence" value="ECO:0007669"/>
    <property type="project" value="UniProtKB-KW"/>
</dbReference>
<dbReference type="InterPro" id="IPR050736">
    <property type="entry name" value="Sensor_HK_Regulatory"/>
</dbReference>
<keyword evidence="3" id="KW-0597">Phosphoprotein</keyword>
<keyword evidence="9" id="KW-0547">Nucleotide-binding</keyword>
<keyword evidence="7" id="KW-0812">Transmembrane</keyword>
<dbReference type="Pfam" id="PF00512">
    <property type="entry name" value="HisKA"/>
    <property type="match status" value="1"/>
</dbReference>
<organism evidence="9 10">
    <name type="scientific">Ahrensia kielensis</name>
    <dbReference type="NCBI Taxonomy" id="76980"/>
    <lineage>
        <taxon>Bacteria</taxon>
        <taxon>Pseudomonadati</taxon>
        <taxon>Pseudomonadota</taxon>
        <taxon>Alphaproteobacteria</taxon>
        <taxon>Hyphomicrobiales</taxon>
        <taxon>Ahrensiaceae</taxon>
        <taxon>Ahrensia</taxon>
    </lineage>
</organism>
<dbReference type="InterPro" id="IPR003661">
    <property type="entry name" value="HisK_dim/P_dom"/>
</dbReference>
<dbReference type="InterPro" id="IPR036097">
    <property type="entry name" value="HisK_dim/P_sf"/>
</dbReference>
<accession>A0ABU9T884</accession>
<proteinExistence type="predicted"/>
<evidence type="ECO:0000259" key="8">
    <source>
        <dbReference type="PROSITE" id="PS50109"/>
    </source>
</evidence>
<evidence type="ECO:0000256" key="1">
    <source>
        <dbReference type="ARBA" id="ARBA00000085"/>
    </source>
</evidence>
<keyword evidence="10" id="KW-1185">Reference proteome</keyword>
<dbReference type="CDD" id="cd00082">
    <property type="entry name" value="HisKA"/>
    <property type="match status" value="1"/>
</dbReference>
<reference evidence="9 10" key="1">
    <citation type="submission" date="2024-03" db="EMBL/GenBank/DDBJ databases">
        <title>Community enrichment and isolation of bacterial strains for fucoidan degradation.</title>
        <authorList>
            <person name="Sichert A."/>
        </authorList>
    </citation>
    <scope>NUCLEOTIDE SEQUENCE [LARGE SCALE GENOMIC DNA]</scope>
    <source>
        <strain evidence="9 10">AS62</strain>
    </source>
</reference>
<evidence type="ECO:0000256" key="5">
    <source>
        <dbReference type="ARBA" id="ARBA00022777"/>
    </source>
</evidence>
<name>A0ABU9T884_9HYPH</name>
<evidence type="ECO:0000256" key="6">
    <source>
        <dbReference type="ARBA" id="ARBA00023012"/>
    </source>
</evidence>
<sequence length="547" mass="59095">MSYLSEFYQSAKNVARRAICVPSTQSAIEQKKADISADITLRLGALGFGTASAGIGLIAMQVDAPVLVTASFALAASSILSLVMLKRKAAPHYTFLANGAVWLAASGFVASTHPAAAAIMLAALGASFYKADLLPQQAQVSSDTVAHQEIQNTRTAEAPSEHSINTKGEAIHDFCIGSFHIKAGEHLAERLHLTDRVSFLRALSDLRSDVSEQVEISVRANVSAANSVPRYETMALALQRDGANIAVSAVNEITQQETEIAEQEVVFEPEDTNAKEQNNNRFLTIVSHELRTPLNAIIGFSDVLRSDIGRSLPQETQEEYVNLIHGAGTHLLSLVNTILDVSKLDSGAYEIHRDEFEFGVTARDCIAMLSGQAKIKNVQINDRMVGELKHVNGDRRAIKQILINLLSNAIKYTHDGGFVTVDADQDKSGFWFEVSDTGIGMEAHELEKIGKPFAQLDNSTTRNCEGTGLGLVLVKGLVELHGGTMTISSKQGVGTRISIHIPDQDTANSNAEQNAALSQLKDMLPHVRLNSLQVNNKEISHDARKVG</sequence>
<feature type="domain" description="Histidine kinase" evidence="8">
    <location>
        <begin position="285"/>
        <end position="505"/>
    </location>
</feature>
<evidence type="ECO:0000313" key="10">
    <source>
        <dbReference type="Proteomes" id="UP001477870"/>
    </source>
</evidence>
<evidence type="ECO:0000256" key="4">
    <source>
        <dbReference type="ARBA" id="ARBA00022679"/>
    </source>
</evidence>
<keyword evidence="6" id="KW-0902">Two-component regulatory system</keyword>
<dbReference type="Gene3D" id="3.30.565.10">
    <property type="entry name" value="Histidine kinase-like ATPase, C-terminal domain"/>
    <property type="match status" value="1"/>
</dbReference>
<keyword evidence="7" id="KW-0472">Membrane</keyword>
<feature type="transmembrane region" description="Helical" evidence="7">
    <location>
        <begin position="66"/>
        <end position="85"/>
    </location>
</feature>
<evidence type="ECO:0000256" key="2">
    <source>
        <dbReference type="ARBA" id="ARBA00012438"/>
    </source>
</evidence>
<dbReference type="PROSITE" id="PS50109">
    <property type="entry name" value="HIS_KIN"/>
    <property type="match status" value="1"/>
</dbReference>
<dbReference type="SMART" id="SM00388">
    <property type="entry name" value="HisKA"/>
    <property type="match status" value="1"/>
</dbReference>
<evidence type="ECO:0000256" key="3">
    <source>
        <dbReference type="ARBA" id="ARBA00022553"/>
    </source>
</evidence>
<dbReference type="InterPro" id="IPR004358">
    <property type="entry name" value="Sig_transdc_His_kin-like_C"/>
</dbReference>
<keyword evidence="5" id="KW-0418">Kinase</keyword>
<comment type="caution">
    <text evidence="9">The sequence shown here is derived from an EMBL/GenBank/DDBJ whole genome shotgun (WGS) entry which is preliminary data.</text>
</comment>
<dbReference type="SMART" id="SM00387">
    <property type="entry name" value="HATPase_c"/>
    <property type="match status" value="1"/>
</dbReference>
<dbReference type="Pfam" id="PF02518">
    <property type="entry name" value="HATPase_c"/>
    <property type="match status" value="1"/>
</dbReference>